<reference evidence="2" key="1">
    <citation type="journal article" date="2012" name="Science">
        <title>Fermentation, hydrogen, and sulfur metabolism in multiple uncultivated bacterial phyla.</title>
        <authorList>
            <person name="Wrighton K.C."/>
            <person name="Thomas B.C."/>
            <person name="Sharon I."/>
            <person name="Miller C.S."/>
            <person name="Castelle C.J."/>
            <person name="VerBerkmoes N.C."/>
            <person name="Wilkins M.J."/>
            <person name="Hettich R.L."/>
            <person name="Lipton M.S."/>
            <person name="Williams K.H."/>
            <person name="Long P.E."/>
            <person name="Banfield J.F."/>
        </authorList>
    </citation>
    <scope>NUCLEOTIDE SEQUENCE [LARGE SCALE GENOMIC DNA]</scope>
</reference>
<sequence>MFILKKPNSNAFTLVELIVVIVILAILATIAFLSFSSQSASSRDSTRLSDMSNISKWLWVFNAVSWKYPIPDSFISLTTSWSLVWYQWKAWSSVLNIIKLSWWKDPLDNGFYTYSTNSSQSKFQILWFLEDGNNVSLSYLPSAFAADYSKRLPLTKWDILWILLSSGTLDPVENKLSPTFTWIDVVNDWTWKYITQLSASERISDTLLSKNSAWLMGYWDMETLNWNLMKDMSWNWNDATCYNSGSNVSCSDIENAFKFVGGKVGKWLFLYNLNSDNSQTKNYLFTNWTSLSLTWTFSIDAWVYRGSNDANYFDIAGKWLPSEWAWYGYRFDYEEDQEFNWTRLLVSKASGYTKYYIWEKVDKNKWYKLSLVQNWDNTKVYINWMLKWEAITEKILYWSAANFTFWGKLYWILDEVKVYNRALSSWEIQASYIATR</sequence>
<evidence type="ECO:0000313" key="2">
    <source>
        <dbReference type="EMBL" id="EKE28335.1"/>
    </source>
</evidence>
<dbReference type="Gene3D" id="3.30.700.10">
    <property type="entry name" value="Glycoprotein, Type 4 Pilin"/>
    <property type="match status" value="1"/>
</dbReference>
<comment type="caution">
    <text evidence="2">The sequence shown here is derived from an EMBL/GenBank/DDBJ whole genome shotgun (WGS) entry which is preliminary data.</text>
</comment>
<dbReference type="AlphaFoldDB" id="K2GXY8"/>
<dbReference type="Pfam" id="PF07963">
    <property type="entry name" value="N_methyl"/>
    <property type="match status" value="1"/>
</dbReference>
<dbReference type="SUPFAM" id="SSF54523">
    <property type="entry name" value="Pili subunits"/>
    <property type="match status" value="1"/>
</dbReference>
<dbReference type="EMBL" id="AMFJ01000348">
    <property type="protein sequence ID" value="EKE28335.1"/>
    <property type="molecule type" value="Genomic_DNA"/>
</dbReference>
<organism evidence="2">
    <name type="scientific">uncultured bacterium</name>
    <name type="common">gcode 4</name>
    <dbReference type="NCBI Taxonomy" id="1234023"/>
    <lineage>
        <taxon>Bacteria</taxon>
        <taxon>environmental samples</taxon>
    </lineage>
</organism>
<accession>K2GXY8</accession>
<keyword evidence="1" id="KW-0472">Membrane</keyword>
<name>K2GXY8_9BACT</name>
<dbReference type="InterPro" id="IPR013320">
    <property type="entry name" value="ConA-like_dom_sf"/>
</dbReference>
<keyword evidence="1" id="KW-1133">Transmembrane helix</keyword>
<dbReference type="SUPFAM" id="SSF49899">
    <property type="entry name" value="Concanavalin A-like lectins/glucanases"/>
    <property type="match status" value="1"/>
</dbReference>
<dbReference type="NCBIfam" id="TIGR02532">
    <property type="entry name" value="IV_pilin_GFxxxE"/>
    <property type="match status" value="1"/>
</dbReference>
<dbReference type="InterPro" id="IPR012902">
    <property type="entry name" value="N_methyl_site"/>
</dbReference>
<gene>
    <name evidence="2" type="ORF">ACD_3C00074G0001</name>
</gene>
<feature type="transmembrane region" description="Helical" evidence="1">
    <location>
        <begin position="12"/>
        <end position="35"/>
    </location>
</feature>
<dbReference type="InterPro" id="IPR045584">
    <property type="entry name" value="Pilin-like"/>
</dbReference>
<keyword evidence="1" id="KW-0812">Transmembrane</keyword>
<evidence type="ECO:0000256" key="1">
    <source>
        <dbReference type="SAM" id="Phobius"/>
    </source>
</evidence>
<protein>
    <submittedName>
        <fullName evidence="2">Uncharacterized protein</fullName>
    </submittedName>
</protein>
<proteinExistence type="predicted"/>
<dbReference type="Gene3D" id="2.60.120.200">
    <property type="match status" value="1"/>
</dbReference>